<feature type="domain" description="GGDEF" evidence="6">
    <location>
        <begin position="166"/>
        <end position="297"/>
    </location>
</feature>
<feature type="region of interest" description="Disordered" evidence="4">
    <location>
        <begin position="1"/>
        <end position="26"/>
    </location>
</feature>
<evidence type="ECO:0000259" key="6">
    <source>
        <dbReference type="PROSITE" id="PS50887"/>
    </source>
</evidence>
<feature type="compositionally biased region" description="Basic and acidic residues" evidence="4">
    <location>
        <begin position="1"/>
        <end position="10"/>
    </location>
</feature>
<comment type="caution">
    <text evidence="7">The sequence shown here is derived from an EMBL/GenBank/DDBJ whole genome shotgun (WGS) entry which is preliminary data.</text>
</comment>
<dbReference type="SMART" id="SM00240">
    <property type="entry name" value="FHA"/>
    <property type="match status" value="1"/>
</dbReference>
<dbReference type="InterPro" id="IPR050469">
    <property type="entry name" value="Diguanylate_Cyclase"/>
</dbReference>
<dbReference type="FunFam" id="3.30.70.270:FF:000001">
    <property type="entry name" value="Diguanylate cyclase domain protein"/>
    <property type="match status" value="1"/>
</dbReference>
<proteinExistence type="predicted"/>
<dbReference type="PROSITE" id="PS50887">
    <property type="entry name" value="GGDEF"/>
    <property type="match status" value="1"/>
</dbReference>
<dbReference type="InterPro" id="IPR043128">
    <property type="entry name" value="Rev_trsase/Diguanyl_cyclase"/>
</dbReference>
<dbReference type="EMBL" id="SMAF01000004">
    <property type="protein sequence ID" value="TCT00058.1"/>
    <property type="molecule type" value="Genomic_DNA"/>
</dbReference>
<dbReference type="Proteomes" id="UP000294599">
    <property type="component" value="Unassembled WGS sequence"/>
</dbReference>
<dbReference type="PANTHER" id="PTHR45138">
    <property type="entry name" value="REGULATORY COMPONENTS OF SENSORY TRANSDUCTION SYSTEM"/>
    <property type="match status" value="1"/>
</dbReference>
<dbReference type="EC" id="2.7.7.65" evidence="2"/>
<dbReference type="Gene3D" id="2.60.200.20">
    <property type="match status" value="1"/>
</dbReference>
<dbReference type="Gene3D" id="3.30.70.270">
    <property type="match status" value="1"/>
</dbReference>
<keyword evidence="8" id="KW-1185">Reference proteome</keyword>
<comment type="cofactor">
    <cofactor evidence="1">
        <name>Mg(2+)</name>
        <dbReference type="ChEBI" id="CHEBI:18420"/>
    </cofactor>
</comment>
<feature type="domain" description="FHA" evidence="5">
    <location>
        <begin position="49"/>
        <end position="98"/>
    </location>
</feature>
<dbReference type="GO" id="GO:1902201">
    <property type="term" value="P:negative regulation of bacterial-type flagellum-dependent cell motility"/>
    <property type="evidence" value="ECO:0007669"/>
    <property type="project" value="TreeGrafter"/>
</dbReference>
<gene>
    <name evidence="7" type="ORF">EDC25_10445</name>
</gene>
<dbReference type="NCBIfam" id="TIGR00254">
    <property type="entry name" value="GGDEF"/>
    <property type="match status" value="1"/>
</dbReference>
<dbReference type="InterPro" id="IPR000160">
    <property type="entry name" value="GGDEF_dom"/>
</dbReference>
<reference evidence="7 8" key="1">
    <citation type="submission" date="2019-03" db="EMBL/GenBank/DDBJ databases">
        <title>Genomic Encyclopedia of Type Strains, Phase IV (KMG-IV): sequencing the most valuable type-strain genomes for metagenomic binning, comparative biology and taxonomic classification.</title>
        <authorList>
            <person name="Goeker M."/>
        </authorList>
    </citation>
    <scope>NUCLEOTIDE SEQUENCE [LARGE SCALE GENOMIC DNA]</scope>
    <source>
        <strain evidence="7 8">DSM 21944</strain>
    </source>
</reference>
<name>A0A4V2UWL0_9GAMM</name>
<evidence type="ECO:0000313" key="8">
    <source>
        <dbReference type="Proteomes" id="UP000294599"/>
    </source>
</evidence>
<dbReference type="SMART" id="SM00267">
    <property type="entry name" value="GGDEF"/>
    <property type="match status" value="1"/>
</dbReference>
<evidence type="ECO:0000256" key="4">
    <source>
        <dbReference type="SAM" id="MobiDB-lite"/>
    </source>
</evidence>
<organism evidence="7 8">
    <name type="scientific">Pseudofulvimonas gallinarii</name>
    <dbReference type="NCBI Taxonomy" id="634155"/>
    <lineage>
        <taxon>Bacteria</taxon>
        <taxon>Pseudomonadati</taxon>
        <taxon>Pseudomonadota</taxon>
        <taxon>Gammaproteobacteria</taxon>
        <taxon>Lysobacterales</taxon>
        <taxon>Rhodanobacteraceae</taxon>
        <taxon>Pseudofulvimonas</taxon>
    </lineage>
</organism>
<dbReference type="PANTHER" id="PTHR45138:SF9">
    <property type="entry name" value="DIGUANYLATE CYCLASE DGCM-RELATED"/>
    <property type="match status" value="1"/>
</dbReference>
<dbReference type="InterPro" id="IPR029787">
    <property type="entry name" value="Nucleotide_cyclase"/>
</dbReference>
<evidence type="ECO:0000256" key="2">
    <source>
        <dbReference type="ARBA" id="ARBA00012528"/>
    </source>
</evidence>
<dbReference type="PROSITE" id="PS50006">
    <property type="entry name" value="FHA_DOMAIN"/>
    <property type="match status" value="1"/>
</dbReference>
<dbReference type="CDD" id="cd00060">
    <property type="entry name" value="FHA"/>
    <property type="match status" value="1"/>
</dbReference>
<evidence type="ECO:0000256" key="1">
    <source>
        <dbReference type="ARBA" id="ARBA00001946"/>
    </source>
</evidence>
<protein>
    <recommendedName>
        <fullName evidence="2">diguanylate cyclase</fullName>
        <ecNumber evidence="2">2.7.7.65</ecNumber>
    </recommendedName>
</protein>
<dbReference type="CDD" id="cd01949">
    <property type="entry name" value="GGDEF"/>
    <property type="match status" value="1"/>
</dbReference>
<dbReference type="GO" id="GO:0052621">
    <property type="term" value="F:diguanylate cyclase activity"/>
    <property type="evidence" value="ECO:0007669"/>
    <property type="project" value="UniProtKB-EC"/>
</dbReference>
<evidence type="ECO:0000259" key="5">
    <source>
        <dbReference type="PROSITE" id="PS50006"/>
    </source>
</evidence>
<sequence>MNRRSDEASTTRRTMISPGPDQPEQGTMCLVVIHGEGLGKRIDVPEQPIVIGRSHDADLHIPHVSVSRQHCQVWREGNACHVRDLGATNRTRINDLPVEHGTLSDGDHLTIGESILKFIGEGSVEARYHEEVYQVATHDALTGLCNRRHFIEIVDKEISRSLRHERPLAMCIVDVDLFKPINDTYGHIAGDGVLRQIGEIMRNHVRGDDIAARIGGEEFAVLLPEAGIEAAGTFAERLRQAVAESSFTLGDQPHKLTVSIGVAILGPGREERSSLMAAADSALYRAKEGGRNQVCTA</sequence>
<dbReference type="SUPFAM" id="SSF49879">
    <property type="entry name" value="SMAD/FHA domain"/>
    <property type="match status" value="1"/>
</dbReference>
<dbReference type="GO" id="GO:0043709">
    <property type="term" value="P:cell adhesion involved in single-species biofilm formation"/>
    <property type="evidence" value="ECO:0007669"/>
    <property type="project" value="TreeGrafter"/>
</dbReference>
<accession>A0A4V2UWL0</accession>
<dbReference type="Pfam" id="PF00498">
    <property type="entry name" value="FHA"/>
    <property type="match status" value="1"/>
</dbReference>
<evidence type="ECO:0000313" key="7">
    <source>
        <dbReference type="EMBL" id="TCT00058.1"/>
    </source>
</evidence>
<dbReference type="AlphaFoldDB" id="A0A4V2UWL0"/>
<dbReference type="SUPFAM" id="SSF55073">
    <property type="entry name" value="Nucleotide cyclase"/>
    <property type="match status" value="1"/>
</dbReference>
<dbReference type="RefSeq" id="WP_164484212.1">
    <property type="nucleotide sequence ID" value="NZ_JBHLWF010000088.1"/>
</dbReference>
<dbReference type="Pfam" id="PF00990">
    <property type="entry name" value="GGDEF"/>
    <property type="match status" value="1"/>
</dbReference>
<dbReference type="InterPro" id="IPR000253">
    <property type="entry name" value="FHA_dom"/>
</dbReference>
<comment type="catalytic activity">
    <reaction evidence="3">
        <text>2 GTP = 3',3'-c-di-GMP + 2 diphosphate</text>
        <dbReference type="Rhea" id="RHEA:24898"/>
        <dbReference type="ChEBI" id="CHEBI:33019"/>
        <dbReference type="ChEBI" id="CHEBI:37565"/>
        <dbReference type="ChEBI" id="CHEBI:58805"/>
        <dbReference type="EC" id="2.7.7.65"/>
    </reaction>
</comment>
<dbReference type="GO" id="GO:0005886">
    <property type="term" value="C:plasma membrane"/>
    <property type="evidence" value="ECO:0007669"/>
    <property type="project" value="TreeGrafter"/>
</dbReference>
<evidence type="ECO:0000256" key="3">
    <source>
        <dbReference type="ARBA" id="ARBA00034247"/>
    </source>
</evidence>
<dbReference type="InterPro" id="IPR008984">
    <property type="entry name" value="SMAD_FHA_dom_sf"/>
</dbReference>